<evidence type="ECO:0000256" key="1">
    <source>
        <dbReference type="SAM" id="Phobius"/>
    </source>
</evidence>
<sequence length="77" mass="8613">MATPPSRRRSLTHRWLLVVPFVWQVAAVPLVNRVSAAPLHIPFPMLWQMAGVLLTSVLIGVVFRLDRAAGALDEDER</sequence>
<proteinExistence type="predicted"/>
<keyword evidence="1" id="KW-1133">Transmembrane helix</keyword>
<dbReference type="RefSeq" id="WP_185065697.1">
    <property type="nucleotide sequence ID" value="NZ_BAABJP010000068.1"/>
</dbReference>
<name>A0ABP9REB1_9PSEU</name>
<protein>
    <recommendedName>
        <fullName evidence="4">DUF3311 domain-containing protein</fullName>
    </recommendedName>
</protein>
<evidence type="ECO:0000313" key="2">
    <source>
        <dbReference type="EMBL" id="GAA5176156.1"/>
    </source>
</evidence>
<evidence type="ECO:0008006" key="4">
    <source>
        <dbReference type="Google" id="ProtNLM"/>
    </source>
</evidence>
<keyword evidence="3" id="KW-1185">Reference proteome</keyword>
<gene>
    <name evidence="2" type="ORF">GCM10023321_83820</name>
</gene>
<dbReference type="InterPro" id="IPR021741">
    <property type="entry name" value="DUF3311"/>
</dbReference>
<accession>A0ABP9REB1</accession>
<dbReference type="Proteomes" id="UP001428817">
    <property type="component" value="Unassembled WGS sequence"/>
</dbReference>
<dbReference type="EMBL" id="BAABJP010000068">
    <property type="protein sequence ID" value="GAA5176156.1"/>
    <property type="molecule type" value="Genomic_DNA"/>
</dbReference>
<reference evidence="3" key="1">
    <citation type="journal article" date="2019" name="Int. J. Syst. Evol. Microbiol.">
        <title>The Global Catalogue of Microorganisms (GCM) 10K type strain sequencing project: providing services to taxonomists for standard genome sequencing and annotation.</title>
        <authorList>
            <consortium name="The Broad Institute Genomics Platform"/>
            <consortium name="The Broad Institute Genome Sequencing Center for Infectious Disease"/>
            <person name="Wu L."/>
            <person name="Ma J."/>
        </authorList>
    </citation>
    <scope>NUCLEOTIDE SEQUENCE [LARGE SCALE GENOMIC DNA]</scope>
    <source>
        <strain evidence="3">JCM 18303</strain>
    </source>
</reference>
<feature type="transmembrane region" description="Helical" evidence="1">
    <location>
        <begin position="46"/>
        <end position="65"/>
    </location>
</feature>
<evidence type="ECO:0000313" key="3">
    <source>
        <dbReference type="Proteomes" id="UP001428817"/>
    </source>
</evidence>
<comment type="caution">
    <text evidence="2">The sequence shown here is derived from an EMBL/GenBank/DDBJ whole genome shotgun (WGS) entry which is preliminary data.</text>
</comment>
<keyword evidence="1" id="KW-0812">Transmembrane</keyword>
<organism evidence="2 3">
    <name type="scientific">Pseudonocardia eucalypti</name>
    <dbReference type="NCBI Taxonomy" id="648755"/>
    <lineage>
        <taxon>Bacteria</taxon>
        <taxon>Bacillati</taxon>
        <taxon>Actinomycetota</taxon>
        <taxon>Actinomycetes</taxon>
        <taxon>Pseudonocardiales</taxon>
        <taxon>Pseudonocardiaceae</taxon>
        <taxon>Pseudonocardia</taxon>
    </lineage>
</organism>
<keyword evidence="1" id="KW-0472">Membrane</keyword>
<dbReference type="Pfam" id="PF11755">
    <property type="entry name" value="DUF3311"/>
    <property type="match status" value="1"/>
</dbReference>